<evidence type="ECO:0000313" key="2">
    <source>
        <dbReference type="EMBL" id="KAJ1913827.1"/>
    </source>
</evidence>
<organism evidence="2 3">
    <name type="scientific">Mycoemilia scoparia</name>
    <dbReference type="NCBI Taxonomy" id="417184"/>
    <lineage>
        <taxon>Eukaryota</taxon>
        <taxon>Fungi</taxon>
        <taxon>Fungi incertae sedis</taxon>
        <taxon>Zoopagomycota</taxon>
        <taxon>Kickxellomycotina</taxon>
        <taxon>Kickxellomycetes</taxon>
        <taxon>Kickxellales</taxon>
        <taxon>Kickxellaceae</taxon>
        <taxon>Mycoemilia</taxon>
    </lineage>
</organism>
<sequence>MIQHTQTHTRNGTQPLASTITNCGANGNGRGRTRRANFRSISDPANTHIRRFKSALGIRLAEYCLLPTSNPLYSSLTLRPILSPHFANGSSGCPPAASASGVAATPTISVSSSKGLNSGVPMAAATTTTTSSTAAANSAASISVSPESSCDKGTHINRRRPSIEGCQQHQHYPHIKDTIIVNSSNYVATNTSDPPSSMAVDDHPPGSKKRRRQRKDSGFAVPDDEQRCSAYEQDNATPASSGSFGNDSINNIPVSAQSAAFGATPGSAGHSSVPTAGVNSEDGIIAAHYHNSAATFATNPAYSGGGGPPRRSYSQHQTQTVTQAPQLLHRNTFPARLNLSLSENGCSDVRNNGSNTSTGFDYHYGGGAAAYSNSTKSHNKPFNCLPESPISPQWENCIWSSSRSPPLSAPAYVTQYPQPPPLSYMHTSKDSCQTAHNTSSIHPHQYHHHYSHHDPVEAKKNWCPKYQRPMVGQQQGECQTTATGGAPTTTTNTAGPLWTISPIRYK</sequence>
<proteinExistence type="predicted"/>
<dbReference type="Proteomes" id="UP001150538">
    <property type="component" value="Unassembled WGS sequence"/>
</dbReference>
<evidence type="ECO:0000256" key="1">
    <source>
        <dbReference type="SAM" id="MobiDB-lite"/>
    </source>
</evidence>
<feature type="compositionally biased region" description="Polar residues" evidence="1">
    <location>
        <begin position="1"/>
        <end position="20"/>
    </location>
</feature>
<feature type="compositionally biased region" description="Polar residues" evidence="1">
    <location>
        <begin position="232"/>
        <end position="250"/>
    </location>
</feature>
<name>A0A9W7ZPF5_9FUNG</name>
<dbReference type="OrthoDB" id="10018191at2759"/>
<feature type="compositionally biased region" description="Polar residues" evidence="1">
    <location>
        <begin position="186"/>
        <end position="195"/>
    </location>
</feature>
<evidence type="ECO:0000313" key="3">
    <source>
        <dbReference type="Proteomes" id="UP001150538"/>
    </source>
</evidence>
<keyword evidence="3" id="KW-1185">Reference proteome</keyword>
<protein>
    <submittedName>
        <fullName evidence="2">Uncharacterized protein</fullName>
    </submittedName>
</protein>
<feature type="region of interest" description="Disordered" evidence="1">
    <location>
        <begin position="426"/>
        <end position="448"/>
    </location>
</feature>
<feature type="compositionally biased region" description="Low complexity" evidence="1">
    <location>
        <begin position="480"/>
        <end position="496"/>
    </location>
</feature>
<gene>
    <name evidence="2" type="ORF">H4219_005045</name>
</gene>
<accession>A0A9W7ZPF5</accession>
<feature type="region of interest" description="Disordered" evidence="1">
    <location>
        <begin position="478"/>
        <end position="506"/>
    </location>
</feature>
<dbReference type="EMBL" id="JANBPU010000236">
    <property type="protein sequence ID" value="KAJ1913827.1"/>
    <property type="molecule type" value="Genomic_DNA"/>
</dbReference>
<comment type="caution">
    <text evidence="2">The sequence shown here is derived from an EMBL/GenBank/DDBJ whole genome shotgun (WGS) entry which is preliminary data.</text>
</comment>
<feature type="region of interest" description="Disordered" evidence="1">
    <location>
        <begin position="186"/>
        <end position="250"/>
    </location>
</feature>
<reference evidence="2" key="1">
    <citation type="submission" date="2022-07" db="EMBL/GenBank/DDBJ databases">
        <title>Phylogenomic reconstructions and comparative analyses of Kickxellomycotina fungi.</title>
        <authorList>
            <person name="Reynolds N.K."/>
            <person name="Stajich J.E."/>
            <person name="Barry K."/>
            <person name="Grigoriev I.V."/>
            <person name="Crous P."/>
            <person name="Smith M.E."/>
        </authorList>
    </citation>
    <scope>NUCLEOTIDE SEQUENCE</scope>
    <source>
        <strain evidence="2">NBRC 100468</strain>
    </source>
</reference>
<feature type="region of interest" description="Disordered" evidence="1">
    <location>
        <begin position="1"/>
        <end position="35"/>
    </location>
</feature>
<dbReference type="AlphaFoldDB" id="A0A9W7ZPF5"/>